<reference evidence="3 4" key="1">
    <citation type="journal article" date="2012" name="Stand. Genomic Sci.">
        <title>Complete genome sequence of Polynucleobacter necessarius subsp. asymbioticus type strain (QLW-P1DMWA-1(T)).</title>
        <authorList>
            <person name="Meincke L."/>
            <person name="Copeland A."/>
            <person name="Lapidus A."/>
            <person name="Lucas S."/>
            <person name="Berry K.W."/>
            <person name="Del Rio T.G."/>
            <person name="Hammon N."/>
            <person name="Dalin E."/>
            <person name="Tice H."/>
            <person name="Pitluck S."/>
            <person name="Richardson P."/>
            <person name="Bruce D."/>
            <person name="Goodwin L."/>
            <person name="Han C."/>
            <person name="Tapia R."/>
            <person name="Detter J.C."/>
            <person name="Schmutz J."/>
            <person name="Brettin T."/>
            <person name="Larimer F."/>
            <person name="Land M."/>
            <person name="Hauser L."/>
            <person name="Kyrpides N.C."/>
            <person name="Ivanova N."/>
            <person name="Goker M."/>
            <person name="Woyke T."/>
            <person name="Wu Q.L."/>
            <person name="Pockl M."/>
            <person name="Hahn M.W."/>
            <person name="Klenk H.P."/>
        </authorList>
    </citation>
    <scope>NUCLEOTIDE SEQUENCE [LARGE SCALE GENOMIC DNA]</scope>
    <source>
        <strain evidence="4">DSM 18221 / CIP 109841 / QLW-P1DMWA-1</strain>
    </source>
</reference>
<evidence type="ECO:0000256" key="2">
    <source>
        <dbReference type="SAM" id="SignalP"/>
    </source>
</evidence>
<evidence type="ECO:0000313" key="3">
    <source>
        <dbReference type="EMBL" id="ABP34245.1"/>
    </source>
</evidence>
<keyword evidence="4" id="KW-1185">Reference proteome</keyword>
<feature type="region of interest" description="Disordered" evidence="1">
    <location>
        <begin position="30"/>
        <end position="60"/>
    </location>
</feature>
<keyword evidence="2" id="KW-0732">Signal</keyword>
<evidence type="ECO:0008006" key="5">
    <source>
        <dbReference type="Google" id="ProtNLM"/>
    </source>
</evidence>
<dbReference type="EMBL" id="CP000655">
    <property type="protein sequence ID" value="ABP34245.1"/>
    <property type="molecule type" value="Genomic_DNA"/>
</dbReference>
<dbReference type="Proteomes" id="UP000000231">
    <property type="component" value="Chromosome"/>
</dbReference>
<dbReference type="GeneID" id="31481403"/>
<protein>
    <recommendedName>
        <fullName evidence="5">Conjugal transfer protein TraN</fullName>
    </recommendedName>
</protein>
<dbReference type="AlphaFoldDB" id="A4SXN1"/>
<evidence type="ECO:0000256" key="1">
    <source>
        <dbReference type="SAM" id="MobiDB-lite"/>
    </source>
</evidence>
<accession>A4SXN1</accession>
<evidence type="ECO:0000313" key="4">
    <source>
        <dbReference type="Proteomes" id="UP000000231"/>
    </source>
</evidence>
<dbReference type="KEGG" id="pnu:Pnuc_1029"/>
<organism evidence="3 4">
    <name type="scientific">Polynucleobacter asymbioticus (strain DSM 18221 / CIP 109841 / QLW-P1DMWA-1)</name>
    <name type="common">Polynucleobacter necessarius subsp. asymbioticus</name>
    <dbReference type="NCBI Taxonomy" id="312153"/>
    <lineage>
        <taxon>Bacteria</taxon>
        <taxon>Pseudomonadati</taxon>
        <taxon>Pseudomonadota</taxon>
        <taxon>Betaproteobacteria</taxon>
        <taxon>Burkholderiales</taxon>
        <taxon>Burkholderiaceae</taxon>
        <taxon>Polynucleobacter</taxon>
    </lineage>
</organism>
<name>A4SXN1_POLAQ</name>
<feature type="signal peptide" evidence="2">
    <location>
        <begin position="1"/>
        <end position="20"/>
    </location>
</feature>
<sequence>MKLIRILLLSLLAFSSHIYAADVKDRDASRADVHNDGGANVNDVATDTPKHQKPEPARNSGIQQCKGEFALCASSTCKPTGRMIKVNIADGKSTKEYPEVICKCPIITAEIANANGADLSGIAGVNQGNMKGSCAVPSPDKIWSLFAPLTNYPQESATPPFVKGDSQNTFKQAVCSSGVGSNCWSFLCTRDKALTNGTRTATCACPAGENPFGAPTQNSQFLIGAGSQYTAAQGGQQAACSQYPVSVPNIADYK</sequence>
<feature type="chain" id="PRO_5002673841" description="Conjugal transfer protein TraN" evidence="2">
    <location>
        <begin position="21"/>
        <end position="254"/>
    </location>
</feature>
<proteinExistence type="predicted"/>
<gene>
    <name evidence="3" type="ordered locus">Pnuc_1029</name>
</gene>
<dbReference type="HOGENOM" id="CLU_1093523_0_0_4"/>
<dbReference type="RefSeq" id="WP_011902870.1">
    <property type="nucleotide sequence ID" value="NC_009379.1"/>
</dbReference>